<dbReference type="RefSeq" id="WP_108902428.1">
    <property type="nucleotide sequence ID" value="NZ_CP029187.1"/>
</dbReference>
<dbReference type="AlphaFoldDB" id="A0A2S1SE13"/>
<dbReference type="KEGG" id="fpal:HYN49_01275"/>
<gene>
    <name evidence="1" type="ORF">HYN49_01275</name>
</gene>
<sequence length="311" mass="32912">MTRDQEAFFAMALKVKNYGTKNAASMTAIPAVAALYTQLGTHITQLIAADTGSRADLTGYAVGKETKRQALIALGIKVTNAVTSYAVMNSDPVLRNRADFTMSSWEKISEDALISQASIVKNLATPLGAALVPFGAAVADITALGTALTAFIDSVSDPSLAIDQRKIDNRQVAALIGNIRDLFDDKLDVLMRSFAVNNPTVYNLYQSARAIDLNGAVQSPTSTVTVPPATVMTVHTAASYDPDTFYTLQNQGPDALQCSLSTASDHEGPEPVLLLPGETRARLAANLAPSGTFLVANNPGNVAVVLKIWVE</sequence>
<dbReference type="EMBL" id="CP029187">
    <property type="protein sequence ID" value="AWI24629.1"/>
    <property type="molecule type" value="Genomic_DNA"/>
</dbReference>
<reference evidence="1 2" key="1">
    <citation type="submission" date="2018-05" db="EMBL/GenBank/DDBJ databases">
        <title>Genome sequencing of Flavobacterium sp. HYN0049.</title>
        <authorList>
            <person name="Yi H."/>
            <person name="Baek C."/>
        </authorList>
    </citation>
    <scope>NUCLEOTIDE SEQUENCE [LARGE SCALE GENOMIC DNA]</scope>
    <source>
        <strain evidence="1 2">HYN0049</strain>
    </source>
</reference>
<dbReference type="OrthoDB" id="1119986at2"/>
<protein>
    <submittedName>
        <fullName evidence="1">Uncharacterized protein</fullName>
    </submittedName>
</protein>
<evidence type="ECO:0000313" key="2">
    <source>
        <dbReference type="Proteomes" id="UP000244937"/>
    </source>
</evidence>
<dbReference type="Proteomes" id="UP000244937">
    <property type="component" value="Chromosome"/>
</dbReference>
<proteinExistence type="predicted"/>
<name>A0A2S1SE13_9FLAO</name>
<accession>A0A2S1SE13</accession>
<evidence type="ECO:0000313" key="1">
    <source>
        <dbReference type="EMBL" id="AWI24629.1"/>
    </source>
</evidence>
<organism evidence="1 2">
    <name type="scientific">Flavobacterium pallidum</name>
    <dbReference type="NCBI Taxonomy" id="2172098"/>
    <lineage>
        <taxon>Bacteria</taxon>
        <taxon>Pseudomonadati</taxon>
        <taxon>Bacteroidota</taxon>
        <taxon>Flavobacteriia</taxon>
        <taxon>Flavobacteriales</taxon>
        <taxon>Flavobacteriaceae</taxon>
        <taxon>Flavobacterium</taxon>
    </lineage>
</organism>
<keyword evidence="2" id="KW-1185">Reference proteome</keyword>